<keyword evidence="5" id="KW-0997">Cell inner membrane</keyword>
<dbReference type="Pfam" id="PF12693">
    <property type="entry name" value="GspL_C"/>
    <property type="match status" value="1"/>
</dbReference>
<evidence type="ECO:0000256" key="6">
    <source>
        <dbReference type="ARBA" id="ARBA00022692"/>
    </source>
</evidence>
<dbReference type="InterPro" id="IPR043129">
    <property type="entry name" value="ATPase_NBD"/>
</dbReference>
<evidence type="ECO:0000256" key="7">
    <source>
        <dbReference type="ARBA" id="ARBA00022927"/>
    </source>
</evidence>
<dbReference type="InterPro" id="IPR024230">
    <property type="entry name" value="GspL_cyto_dom"/>
</dbReference>
<organism evidence="13 14">
    <name type="scientific">Spongiibacter thalassae</name>
    <dbReference type="NCBI Taxonomy" id="2721624"/>
    <lineage>
        <taxon>Bacteria</taxon>
        <taxon>Pseudomonadati</taxon>
        <taxon>Pseudomonadota</taxon>
        <taxon>Gammaproteobacteria</taxon>
        <taxon>Cellvibrionales</taxon>
        <taxon>Spongiibacteraceae</taxon>
        <taxon>Spongiibacter</taxon>
    </lineage>
</organism>
<evidence type="ECO:0000313" key="13">
    <source>
        <dbReference type="EMBL" id="NKI16853.1"/>
    </source>
</evidence>
<evidence type="ECO:0000256" key="2">
    <source>
        <dbReference type="ARBA" id="ARBA00005318"/>
    </source>
</evidence>
<dbReference type="NCBIfam" id="TIGR01709">
    <property type="entry name" value="typeII_sec_gspL"/>
    <property type="match status" value="1"/>
</dbReference>
<dbReference type="InterPro" id="IPR025691">
    <property type="entry name" value="GspL_pp_dom"/>
</dbReference>
<comment type="function">
    <text evidence="10">Inner membrane component of the type II secretion system required for the energy-dependent secretion of extracellular factors such as proteases and toxins from the periplasm.</text>
</comment>
<dbReference type="CDD" id="cd24017">
    <property type="entry name" value="ASKHA_T2SSL_N"/>
    <property type="match status" value="1"/>
</dbReference>
<keyword evidence="7 10" id="KW-0653">Protein transport</keyword>
<dbReference type="PIRSF" id="PIRSF015761">
    <property type="entry name" value="Protein_L"/>
    <property type="match status" value="1"/>
</dbReference>
<comment type="subcellular location">
    <subcellularLocation>
        <location evidence="1">Cell inner membrane</location>
        <topology evidence="1">Single-pass membrane protein</topology>
    </subcellularLocation>
</comment>
<sequence length="391" mass="42890">MSDRLFVELSAEPGGSVSWLLWNTVRQCAVEQGELESADHLSELAEQWGALSCYALVPGELVSWHQVSLPKGGRVGQAALPYQMEERLCSDLDSVHIAHGVLSAGADNDVLIVDRSHMDRWYNELRGSGLKVAGLLPDYAVLPENVAVLDGERAAAHLPGAAVAMGQAGFSVWWQLAAVNSEAVHWYCAQDAALPEFAANAPRYFQHRLNILAESFAPWSVNLLSGDYVIKAERSGESRRLKWPLILMLAVLLIHWLDLGIGIIRDRNQAEAYDNAMADIYRETFPGARVVNARSQMRSQLNALQGGGDDSRFMPWLDRLVGASKGAEGIKILQLQFDQREMKLSVAAPSYDAIDLWVARLAGAGFDVNRGAFGQLDNGISGQLELREKAQ</sequence>
<evidence type="ECO:0000256" key="9">
    <source>
        <dbReference type="ARBA" id="ARBA00023136"/>
    </source>
</evidence>
<keyword evidence="3 10" id="KW-0813">Transport</keyword>
<protein>
    <recommendedName>
        <fullName evidence="10">Type II secretion system protein L</fullName>
        <shortName evidence="10">T2SS protein L</shortName>
    </recommendedName>
</protein>
<dbReference type="EMBL" id="JAAWWK010000002">
    <property type="protein sequence ID" value="NKI16853.1"/>
    <property type="molecule type" value="Genomic_DNA"/>
</dbReference>
<dbReference type="Proteomes" id="UP000765845">
    <property type="component" value="Unassembled WGS sequence"/>
</dbReference>
<keyword evidence="6" id="KW-0812">Transmembrane</keyword>
<comment type="caution">
    <text evidence="13">The sequence shown here is derived from an EMBL/GenBank/DDBJ whole genome shotgun (WGS) entry which is preliminary data.</text>
</comment>
<keyword evidence="9" id="KW-0472">Membrane</keyword>
<keyword evidence="8" id="KW-1133">Transmembrane helix</keyword>
<keyword evidence="14" id="KW-1185">Reference proteome</keyword>
<dbReference type="Gene3D" id="3.30.420.380">
    <property type="match status" value="1"/>
</dbReference>
<name>A0ABX1GE79_9GAMM</name>
<evidence type="ECO:0000256" key="10">
    <source>
        <dbReference type="PIRNR" id="PIRNR015761"/>
    </source>
</evidence>
<evidence type="ECO:0000259" key="12">
    <source>
        <dbReference type="Pfam" id="PF12693"/>
    </source>
</evidence>
<gene>
    <name evidence="13" type="ORF">HCU74_05390</name>
</gene>
<evidence type="ECO:0000256" key="4">
    <source>
        <dbReference type="ARBA" id="ARBA00022475"/>
    </source>
</evidence>
<evidence type="ECO:0000256" key="3">
    <source>
        <dbReference type="ARBA" id="ARBA00022448"/>
    </source>
</evidence>
<feature type="domain" description="GspL cytoplasmic actin-ATPase-like" evidence="11">
    <location>
        <begin position="5"/>
        <end position="229"/>
    </location>
</feature>
<accession>A0ABX1GE79</accession>
<evidence type="ECO:0000256" key="5">
    <source>
        <dbReference type="ARBA" id="ARBA00022519"/>
    </source>
</evidence>
<evidence type="ECO:0000313" key="14">
    <source>
        <dbReference type="Proteomes" id="UP000765845"/>
    </source>
</evidence>
<keyword evidence="4" id="KW-1003">Cell membrane</keyword>
<feature type="domain" description="GspL periplasmic" evidence="12">
    <location>
        <begin position="242"/>
        <end position="388"/>
    </location>
</feature>
<dbReference type="Pfam" id="PF05134">
    <property type="entry name" value="T2SSL"/>
    <property type="match status" value="1"/>
</dbReference>
<proteinExistence type="inferred from homology"/>
<dbReference type="RefSeq" id="WP_168449399.1">
    <property type="nucleotide sequence ID" value="NZ_JAAWWK010000002.1"/>
</dbReference>
<dbReference type="InterPro" id="IPR007812">
    <property type="entry name" value="T2SS_protein-GspL"/>
</dbReference>
<evidence type="ECO:0000256" key="8">
    <source>
        <dbReference type="ARBA" id="ARBA00022989"/>
    </source>
</evidence>
<evidence type="ECO:0000256" key="1">
    <source>
        <dbReference type="ARBA" id="ARBA00004377"/>
    </source>
</evidence>
<dbReference type="Gene3D" id="3.30.1360.100">
    <property type="entry name" value="General secretion pathway protein M, EpsM"/>
    <property type="match status" value="1"/>
</dbReference>
<comment type="similarity">
    <text evidence="2 10">Belongs to the GSP L family.</text>
</comment>
<reference evidence="13 14" key="1">
    <citation type="submission" date="2020-04" db="EMBL/GenBank/DDBJ databases">
        <authorList>
            <person name="Yoon J."/>
        </authorList>
    </citation>
    <scope>NUCLEOTIDE SEQUENCE [LARGE SCALE GENOMIC DNA]</scope>
    <source>
        <strain evidence="13 14">KMU-166</strain>
    </source>
</reference>
<dbReference type="SUPFAM" id="SSF53067">
    <property type="entry name" value="Actin-like ATPase domain"/>
    <property type="match status" value="1"/>
</dbReference>
<evidence type="ECO:0000259" key="11">
    <source>
        <dbReference type="Pfam" id="PF05134"/>
    </source>
</evidence>